<keyword evidence="1" id="KW-0732">Signal</keyword>
<dbReference type="AlphaFoldDB" id="A0A4Q0VE84"/>
<evidence type="ECO:0000313" key="3">
    <source>
        <dbReference type="Proteomes" id="UP000290921"/>
    </source>
</evidence>
<feature type="chain" id="PRO_5020727242" evidence="1">
    <location>
        <begin position="29"/>
        <end position="182"/>
    </location>
</feature>
<comment type="caution">
    <text evidence="2">The sequence shown here is derived from an EMBL/GenBank/DDBJ whole genome shotgun (WGS) entry which is preliminary data.</text>
</comment>
<feature type="signal peptide" evidence="1">
    <location>
        <begin position="1"/>
        <end position="28"/>
    </location>
</feature>
<dbReference type="GeneID" id="24254996"/>
<proteinExistence type="predicted"/>
<evidence type="ECO:0000313" key="2">
    <source>
        <dbReference type="EMBL" id="RXI49303.1"/>
    </source>
</evidence>
<gene>
    <name evidence="2" type="ORF">DP130_04395</name>
</gene>
<protein>
    <submittedName>
        <fullName evidence="2">Uncharacterized protein</fullName>
    </submittedName>
</protein>
<dbReference type="RefSeq" id="WP_011099652.1">
    <property type="nucleotide sequence ID" value="NZ_CASHSW010000023.1"/>
</dbReference>
<evidence type="ECO:0000256" key="1">
    <source>
        <dbReference type="SAM" id="SignalP"/>
    </source>
</evidence>
<sequence length="182" mass="20547">MNKKLKIMSTILCGVLISSGLVTTGVHAKTITNNNSNQISESVKNQTEFQAKIYQEKDGEFIELTDEDLAKMNLKIDRKTLEVRKIRQKRDIEPGSYFEDWKELNHNQVNELIDILNISNVQLSQIQSYLTACGFGSTRPVFMAAKVIMSLGKTGLRTADKGNGVIIRRLNTNYQVITIVPR</sequence>
<accession>A0A4Q0VE84</accession>
<dbReference type="Proteomes" id="UP000290921">
    <property type="component" value="Unassembled WGS sequence"/>
</dbReference>
<name>A0A4Q0VE84_CLOTA</name>
<dbReference type="EMBL" id="QMAP01000004">
    <property type="protein sequence ID" value="RXI49303.1"/>
    <property type="molecule type" value="Genomic_DNA"/>
</dbReference>
<organism evidence="2 3">
    <name type="scientific">Clostridium tetani</name>
    <dbReference type="NCBI Taxonomy" id="1513"/>
    <lineage>
        <taxon>Bacteria</taxon>
        <taxon>Bacillati</taxon>
        <taxon>Bacillota</taxon>
        <taxon>Clostridia</taxon>
        <taxon>Eubacteriales</taxon>
        <taxon>Clostridiaceae</taxon>
        <taxon>Clostridium</taxon>
    </lineage>
</organism>
<reference evidence="2 3" key="1">
    <citation type="submission" date="2018-06" db="EMBL/GenBank/DDBJ databases">
        <title>Genome conservation of Clostridium tetani.</title>
        <authorList>
            <person name="Bruggemann H."/>
            <person name="Popoff M.R."/>
        </authorList>
    </citation>
    <scope>NUCLEOTIDE SEQUENCE [LARGE SCALE GENOMIC DNA]</scope>
    <source>
        <strain evidence="2 3">2017.061</strain>
    </source>
</reference>